<evidence type="ECO:0000313" key="2">
    <source>
        <dbReference type="RefSeq" id="XP_029639350.1"/>
    </source>
</evidence>
<keyword evidence="1" id="KW-1185">Reference proteome</keyword>
<dbReference type="GO" id="GO:0005743">
    <property type="term" value="C:mitochondrial inner membrane"/>
    <property type="evidence" value="ECO:0007669"/>
    <property type="project" value="TreeGrafter"/>
</dbReference>
<reference evidence="2" key="1">
    <citation type="submission" date="2025-08" db="UniProtKB">
        <authorList>
            <consortium name="RefSeq"/>
        </authorList>
    </citation>
    <scope>IDENTIFICATION</scope>
</reference>
<protein>
    <submittedName>
        <fullName evidence="2">Small integral membrane protein 20</fullName>
    </submittedName>
</protein>
<dbReference type="AlphaFoldDB" id="A0A6P7SM34"/>
<dbReference type="InterPro" id="IPR027917">
    <property type="entry name" value="MITRAC7/Phoenixin"/>
</dbReference>
<dbReference type="Proteomes" id="UP000515154">
    <property type="component" value="Linkage group LG7"/>
</dbReference>
<name>A0A6P7SM34_9MOLL</name>
<gene>
    <name evidence="2" type="primary">LOC115214316</name>
</gene>
<dbReference type="Pfam" id="PF15061">
    <property type="entry name" value="MITRAC7_Phoenixin"/>
    <property type="match status" value="1"/>
</dbReference>
<accession>A0A6P7SM34</accession>
<dbReference type="PANTHER" id="PTHR34923">
    <property type="entry name" value="SMALL INTEGRAL MEMBRANE PROTEIN 20"/>
    <property type="match status" value="1"/>
</dbReference>
<dbReference type="KEGG" id="osn:115214316"/>
<proteinExistence type="predicted"/>
<sequence>MLLLKGWRYALVVGSLVGLTLAAAYPIIIDPYFNPRKWQELQKAARKGIDREKIQPGGMKVWTDPFAKKE</sequence>
<evidence type="ECO:0000313" key="1">
    <source>
        <dbReference type="Proteomes" id="UP000515154"/>
    </source>
</evidence>
<organism evidence="1 2">
    <name type="scientific">Octopus sinensis</name>
    <name type="common">East Asian common octopus</name>
    <dbReference type="NCBI Taxonomy" id="2607531"/>
    <lineage>
        <taxon>Eukaryota</taxon>
        <taxon>Metazoa</taxon>
        <taxon>Spiralia</taxon>
        <taxon>Lophotrochozoa</taxon>
        <taxon>Mollusca</taxon>
        <taxon>Cephalopoda</taxon>
        <taxon>Coleoidea</taxon>
        <taxon>Octopodiformes</taxon>
        <taxon>Octopoda</taxon>
        <taxon>Incirrata</taxon>
        <taxon>Octopodidae</taxon>
        <taxon>Octopus</taxon>
    </lineage>
</organism>
<dbReference type="PANTHER" id="PTHR34923:SF1">
    <property type="entry name" value="SMALL INTEGRAL MEMBRANE PROTEIN 20"/>
    <property type="match status" value="1"/>
</dbReference>
<dbReference type="GO" id="GO:0033617">
    <property type="term" value="P:mitochondrial respiratory chain complex IV assembly"/>
    <property type="evidence" value="ECO:0007669"/>
    <property type="project" value="InterPro"/>
</dbReference>
<dbReference type="RefSeq" id="XP_029639350.1">
    <property type="nucleotide sequence ID" value="XM_029783490.2"/>
</dbReference>